<evidence type="ECO:0000313" key="2">
    <source>
        <dbReference type="Proteomes" id="UP000472275"/>
    </source>
</evidence>
<sequence length="78" mass="8737">KLRGFRLLCPGLPPTTRGPSHRQTKNNVSEKQVFFKRIMESQRLLKVYSQQGSSGIGFVGNKNDSSLVSQHLCSVYAQ</sequence>
<dbReference type="InParanoid" id="A0A663F2N3"/>
<dbReference type="Ensembl" id="ENSACCT00020019326.1">
    <property type="protein sequence ID" value="ENSACCP00020018508.1"/>
    <property type="gene ID" value="ENSACCG00020012734.1"/>
</dbReference>
<organism evidence="1 2">
    <name type="scientific">Aquila chrysaetos chrysaetos</name>
    <dbReference type="NCBI Taxonomy" id="223781"/>
    <lineage>
        <taxon>Eukaryota</taxon>
        <taxon>Metazoa</taxon>
        <taxon>Chordata</taxon>
        <taxon>Craniata</taxon>
        <taxon>Vertebrata</taxon>
        <taxon>Euteleostomi</taxon>
        <taxon>Archelosauria</taxon>
        <taxon>Archosauria</taxon>
        <taxon>Dinosauria</taxon>
        <taxon>Saurischia</taxon>
        <taxon>Theropoda</taxon>
        <taxon>Coelurosauria</taxon>
        <taxon>Aves</taxon>
        <taxon>Neognathae</taxon>
        <taxon>Neoaves</taxon>
        <taxon>Telluraves</taxon>
        <taxon>Accipitrimorphae</taxon>
        <taxon>Accipitriformes</taxon>
        <taxon>Accipitridae</taxon>
        <taxon>Accipitrinae</taxon>
        <taxon>Aquila</taxon>
    </lineage>
</organism>
<reference evidence="1" key="1">
    <citation type="submission" date="2025-08" db="UniProtKB">
        <authorList>
            <consortium name="Ensembl"/>
        </authorList>
    </citation>
    <scope>IDENTIFICATION</scope>
</reference>
<evidence type="ECO:0000313" key="1">
    <source>
        <dbReference type="Ensembl" id="ENSACCP00020018508.1"/>
    </source>
</evidence>
<name>A0A663F2N3_AQUCH</name>
<proteinExistence type="predicted"/>
<dbReference type="Proteomes" id="UP000472275">
    <property type="component" value="Chromosome 26"/>
</dbReference>
<keyword evidence="2" id="KW-1185">Reference proteome</keyword>
<protein>
    <submittedName>
        <fullName evidence="1">Uncharacterized protein</fullName>
    </submittedName>
</protein>
<dbReference type="AlphaFoldDB" id="A0A663F2N3"/>
<reference evidence="1" key="2">
    <citation type="submission" date="2025-09" db="UniProtKB">
        <authorList>
            <consortium name="Ensembl"/>
        </authorList>
    </citation>
    <scope>IDENTIFICATION</scope>
</reference>
<accession>A0A663F2N3</accession>